<comment type="pathway">
    <text evidence="1 7">Cell wall biogenesis; peptidoglycan biosynthesis.</text>
</comment>
<sequence>MASVHAQSIDLVRVLKAERKLQLLSSSVVQKEFKVALGGSPVGHKQIEGDQKTPEGNYVLDYKKSDSAFYKAIHISYPNAEDTARAKKQGVSPGGQIMIHGQKNGLGWLSGVSQSFDWTNGCVALSNADMEEVWKLVKSGTRIELRP</sequence>
<name>A0A9X4NNY4_9BURK</name>
<keyword evidence="3" id="KW-0808">Transferase</keyword>
<feature type="domain" description="L,D-TPase catalytic" evidence="8">
    <location>
        <begin position="10"/>
        <end position="146"/>
    </location>
</feature>
<keyword evidence="10" id="KW-1185">Reference proteome</keyword>
<evidence type="ECO:0000259" key="8">
    <source>
        <dbReference type="PROSITE" id="PS52029"/>
    </source>
</evidence>
<dbReference type="AlphaFoldDB" id="A0A9X4NNY4"/>
<evidence type="ECO:0000256" key="5">
    <source>
        <dbReference type="ARBA" id="ARBA00022984"/>
    </source>
</evidence>
<feature type="active site" description="Nucleophile" evidence="7">
    <location>
        <position position="122"/>
    </location>
</feature>
<evidence type="ECO:0000256" key="3">
    <source>
        <dbReference type="ARBA" id="ARBA00022679"/>
    </source>
</evidence>
<evidence type="ECO:0000313" key="9">
    <source>
        <dbReference type="EMBL" id="MDG5974677.1"/>
    </source>
</evidence>
<dbReference type="PANTHER" id="PTHR36699">
    <property type="entry name" value="LD-TRANSPEPTIDASE"/>
    <property type="match status" value="1"/>
</dbReference>
<reference evidence="9" key="1">
    <citation type="submission" date="2013-01" db="EMBL/GenBank/DDBJ databases">
        <title>Genome draft of Hydrogenophaga taeniospiralis 2K1.</title>
        <authorList>
            <person name="Gomila M."/>
            <person name="Lalucat J."/>
        </authorList>
    </citation>
    <scope>NUCLEOTIDE SEQUENCE</scope>
    <source>
        <strain evidence="9">CCUG 15921</strain>
    </source>
</reference>
<accession>A0A9X4NNY4</accession>
<dbReference type="EMBL" id="AOGK01000003">
    <property type="protein sequence ID" value="MDG5974677.1"/>
    <property type="molecule type" value="Genomic_DNA"/>
</dbReference>
<gene>
    <name evidence="9" type="ORF">H010_05392</name>
</gene>
<dbReference type="GO" id="GO:0016740">
    <property type="term" value="F:transferase activity"/>
    <property type="evidence" value="ECO:0007669"/>
    <property type="project" value="UniProtKB-KW"/>
</dbReference>
<dbReference type="InterPro" id="IPR038063">
    <property type="entry name" value="Transpep_catalytic_dom"/>
</dbReference>
<dbReference type="InterPro" id="IPR005490">
    <property type="entry name" value="LD_TPept_cat_dom"/>
</dbReference>
<proteinExistence type="inferred from homology"/>
<keyword evidence="4 7" id="KW-0133">Cell shape</keyword>
<keyword evidence="6 7" id="KW-0961">Cell wall biogenesis/degradation</keyword>
<dbReference type="Proteomes" id="UP001152876">
    <property type="component" value="Unassembled WGS sequence"/>
</dbReference>
<dbReference type="CDD" id="cd16913">
    <property type="entry name" value="YkuD_like"/>
    <property type="match status" value="1"/>
</dbReference>
<dbReference type="Pfam" id="PF03734">
    <property type="entry name" value="YkuD"/>
    <property type="match status" value="1"/>
</dbReference>
<dbReference type="GO" id="GO:0008360">
    <property type="term" value="P:regulation of cell shape"/>
    <property type="evidence" value="ECO:0007669"/>
    <property type="project" value="UniProtKB-UniRule"/>
</dbReference>
<dbReference type="PROSITE" id="PS52029">
    <property type="entry name" value="LD_TPASE"/>
    <property type="match status" value="1"/>
</dbReference>
<dbReference type="SUPFAM" id="SSF141523">
    <property type="entry name" value="L,D-transpeptidase catalytic domain-like"/>
    <property type="match status" value="1"/>
</dbReference>
<keyword evidence="5 7" id="KW-0573">Peptidoglycan synthesis</keyword>
<feature type="active site" description="Proton donor/acceptor" evidence="7">
    <location>
        <position position="100"/>
    </location>
</feature>
<evidence type="ECO:0000256" key="6">
    <source>
        <dbReference type="ARBA" id="ARBA00023316"/>
    </source>
</evidence>
<evidence type="ECO:0000256" key="7">
    <source>
        <dbReference type="PROSITE-ProRule" id="PRU01373"/>
    </source>
</evidence>
<organism evidence="9 10">
    <name type="scientific">Hydrogenophaga taeniospiralis CCUG 15921</name>
    <dbReference type="NCBI Taxonomy" id="1281780"/>
    <lineage>
        <taxon>Bacteria</taxon>
        <taxon>Pseudomonadati</taxon>
        <taxon>Pseudomonadota</taxon>
        <taxon>Betaproteobacteria</taxon>
        <taxon>Burkholderiales</taxon>
        <taxon>Comamonadaceae</taxon>
        <taxon>Hydrogenophaga</taxon>
    </lineage>
</organism>
<evidence type="ECO:0000256" key="1">
    <source>
        <dbReference type="ARBA" id="ARBA00004752"/>
    </source>
</evidence>
<dbReference type="PANTHER" id="PTHR36699:SF1">
    <property type="entry name" value="L,D-TRANSPEPTIDASE YAFK-RELATED"/>
    <property type="match status" value="1"/>
</dbReference>
<dbReference type="GO" id="GO:0071555">
    <property type="term" value="P:cell wall organization"/>
    <property type="evidence" value="ECO:0007669"/>
    <property type="project" value="UniProtKB-UniRule"/>
</dbReference>
<dbReference type="Gene3D" id="2.40.440.10">
    <property type="entry name" value="L,D-transpeptidase catalytic domain-like"/>
    <property type="match status" value="1"/>
</dbReference>
<dbReference type="GO" id="GO:0004180">
    <property type="term" value="F:carboxypeptidase activity"/>
    <property type="evidence" value="ECO:0007669"/>
    <property type="project" value="UniProtKB-ARBA"/>
</dbReference>
<comment type="caution">
    <text evidence="9">The sequence shown here is derived from an EMBL/GenBank/DDBJ whole genome shotgun (WGS) entry which is preliminary data.</text>
</comment>
<evidence type="ECO:0000313" key="10">
    <source>
        <dbReference type="Proteomes" id="UP001152876"/>
    </source>
</evidence>
<evidence type="ECO:0000256" key="2">
    <source>
        <dbReference type="ARBA" id="ARBA00005992"/>
    </source>
</evidence>
<protein>
    <recommendedName>
        <fullName evidence="8">L,D-TPase catalytic domain-containing protein</fullName>
    </recommendedName>
</protein>
<dbReference type="GO" id="GO:0009252">
    <property type="term" value="P:peptidoglycan biosynthetic process"/>
    <property type="evidence" value="ECO:0007669"/>
    <property type="project" value="UniProtKB-KW"/>
</dbReference>
<evidence type="ECO:0000256" key="4">
    <source>
        <dbReference type="ARBA" id="ARBA00022960"/>
    </source>
</evidence>
<comment type="similarity">
    <text evidence="2">Belongs to the YkuD family.</text>
</comment>